<dbReference type="RefSeq" id="WP_213412750.1">
    <property type="nucleotide sequence ID" value="NZ_BOVK01000037.1"/>
</dbReference>
<dbReference type="AlphaFoldDB" id="A0A8J4H7H2"/>
<evidence type="ECO:0008006" key="3">
    <source>
        <dbReference type="Google" id="ProtNLM"/>
    </source>
</evidence>
<sequence length="296" mass="33638">MHDSEKNSAMPAAMDREIRRRMQGIEHEEQVRVLYACESGSRSWGWASADSDYDVRFIYVHPRDEYITLFPKRDVIERAMVSIEAQADCSGRMAPLPTDPPRLGGTSLDIHGWDLRKALVLLHKSNPQLIEWLYSPIVYLEQAWAVEQIRELAPSLFSPKAGAHHYARMARSNYNKVLQAPTMRIKTCLHALRSALAGLWIVRHQEPPPVRMDELMNGLDASDSRISEAIQALLTGKRAGVDDEVKPNMAVLRFLEDSIAQVEQAASGVECRSAHVKGDERQLDELFRAMLHEMWK</sequence>
<dbReference type="EMBL" id="BOVK01000037">
    <property type="protein sequence ID" value="GIQ69963.1"/>
    <property type="molecule type" value="Genomic_DNA"/>
</dbReference>
<gene>
    <name evidence="1" type="ORF">XYCOK13_27870</name>
</gene>
<dbReference type="Proteomes" id="UP000677918">
    <property type="component" value="Unassembled WGS sequence"/>
</dbReference>
<organism evidence="1 2">
    <name type="scientific">Xylanibacillus composti</name>
    <dbReference type="NCBI Taxonomy" id="1572762"/>
    <lineage>
        <taxon>Bacteria</taxon>
        <taxon>Bacillati</taxon>
        <taxon>Bacillota</taxon>
        <taxon>Bacilli</taxon>
        <taxon>Bacillales</taxon>
        <taxon>Paenibacillaceae</taxon>
        <taxon>Xylanibacillus</taxon>
    </lineage>
</organism>
<dbReference type="PANTHER" id="PTHR34817">
    <property type="entry name" value="NUCLEOTIDYLTRANSFERASE"/>
    <property type="match status" value="1"/>
</dbReference>
<protein>
    <recommendedName>
        <fullName evidence="3">Nucleotidyltransferase</fullName>
    </recommendedName>
</protein>
<reference evidence="1" key="1">
    <citation type="submission" date="2021-04" db="EMBL/GenBank/DDBJ databases">
        <title>Draft genome sequence of Xylanibacillus composti strain K13.</title>
        <authorList>
            <person name="Uke A."/>
            <person name="Chhe C."/>
            <person name="Baramee S."/>
            <person name="Kosugi A."/>
        </authorList>
    </citation>
    <scope>NUCLEOTIDE SEQUENCE</scope>
    <source>
        <strain evidence="1">K13</strain>
    </source>
</reference>
<comment type="caution">
    <text evidence="1">The sequence shown here is derived from an EMBL/GenBank/DDBJ whole genome shotgun (WGS) entry which is preliminary data.</text>
</comment>
<evidence type="ECO:0000313" key="1">
    <source>
        <dbReference type="EMBL" id="GIQ69963.1"/>
    </source>
</evidence>
<keyword evidence="2" id="KW-1185">Reference proteome</keyword>
<evidence type="ECO:0000313" key="2">
    <source>
        <dbReference type="Proteomes" id="UP000677918"/>
    </source>
</evidence>
<dbReference type="Pfam" id="PF10127">
    <property type="entry name" value="RlaP"/>
    <property type="match status" value="2"/>
</dbReference>
<accession>A0A8J4H7H2</accession>
<proteinExistence type="predicted"/>
<name>A0A8J4H7H2_9BACL</name>
<dbReference type="InterPro" id="IPR018775">
    <property type="entry name" value="RlaP"/>
</dbReference>
<dbReference type="PANTHER" id="PTHR34817:SF2">
    <property type="entry name" value="NUCLEOTIDYLTRANSFERASE"/>
    <property type="match status" value="1"/>
</dbReference>